<dbReference type="STRING" id="1218108.GCA_000382425_03369"/>
<dbReference type="OrthoDB" id="9788916at2"/>
<dbReference type="AlphaFoldDB" id="A0A511NIQ6"/>
<dbReference type="InterPro" id="IPR051531">
    <property type="entry name" value="N-acetyltransferase"/>
</dbReference>
<protein>
    <submittedName>
        <fullName evidence="2">N-acetyltransferase</fullName>
    </submittedName>
</protein>
<dbReference type="PANTHER" id="PTHR43792">
    <property type="entry name" value="GNAT FAMILY, PUTATIVE (AFU_ORTHOLOGUE AFUA_3G00765)-RELATED-RELATED"/>
    <property type="match status" value="1"/>
</dbReference>
<organism evidence="2 3">
    <name type="scientific">Empedobacter brevis NBRC 14943 = ATCC 43319</name>
    <dbReference type="NCBI Taxonomy" id="1218108"/>
    <lineage>
        <taxon>Bacteria</taxon>
        <taxon>Pseudomonadati</taxon>
        <taxon>Bacteroidota</taxon>
        <taxon>Flavobacteriia</taxon>
        <taxon>Flavobacteriales</taxon>
        <taxon>Weeksellaceae</taxon>
        <taxon>Empedobacter</taxon>
    </lineage>
</organism>
<evidence type="ECO:0000259" key="1">
    <source>
        <dbReference type="PROSITE" id="PS51186"/>
    </source>
</evidence>
<accession>A0A511NIQ6</accession>
<dbReference type="Pfam" id="PF13302">
    <property type="entry name" value="Acetyltransf_3"/>
    <property type="match status" value="1"/>
</dbReference>
<dbReference type="Proteomes" id="UP000321245">
    <property type="component" value="Unassembled WGS sequence"/>
</dbReference>
<gene>
    <name evidence="2" type="ORF">EB1_23570</name>
</gene>
<keyword evidence="3" id="KW-1185">Reference proteome</keyword>
<dbReference type="PROSITE" id="PS51186">
    <property type="entry name" value="GNAT"/>
    <property type="match status" value="1"/>
</dbReference>
<dbReference type="EMBL" id="BJXC01000017">
    <property type="protein sequence ID" value="GEM52567.1"/>
    <property type="molecule type" value="Genomic_DNA"/>
</dbReference>
<comment type="caution">
    <text evidence="2">The sequence shown here is derived from an EMBL/GenBank/DDBJ whole genome shotgun (WGS) entry which is preliminary data.</text>
</comment>
<sequence length="179" mass="21159">MKYLPTLETERLIIRPITIDDVDDFFEMDSQPEVHTFLRGQPINTIEETKEIIEALQVQYKELGHGRLAVVEKESGKMIGWTGFKYMTEKEAMNNQFDFLDFGYRYRKETWGKGYATEAAKACMEFYHKNMSDIKLNAITHLDNKASRNVLEKVGFEVTETFHLDMWDLDCFWYELKNN</sequence>
<dbReference type="InterPro" id="IPR016181">
    <property type="entry name" value="Acyl_CoA_acyltransferase"/>
</dbReference>
<keyword evidence="2" id="KW-0808">Transferase</keyword>
<dbReference type="RefSeq" id="WP_019976838.1">
    <property type="nucleotide sequence ID" value="NZ_BJXC01000017.1"/>
</dbReference>
<dbReference type="PANTHER" id="PTHR43792:SF16">
    <property type="entry name" value="N-ACETYLTRANSFERASE DOMAIN-CONTAINING PROTEIN"/>
    <property type="match status" value="1"/>
</dbReference>
<dbReference type="GeneID" id="84651398"/>
<dbReference type="InterPro" id="IPR000182">
    <property type="entry name" value="GNAT_dom"/>
</dbReference>
<dbReference type="Gene3D" id="3.40.630.30">
    <property type="match status" value="1"/>
</dbReference>
<proteinExistence type="predicted"/>
<dbReference type="SUPFAM" id="SSF55729">
    <property type="entry name" value="Acyl-CoA N-acyltransferases (Nat)"/>
    <property type="match status" value="1"/>
</dbReference>
<evidence type="ECO:0000313" key="3">
    <source>
        <dbReference type="Proteomes" id="UP000321245"/>
    </source>
</evidence>
<reference evidence="2 3" key="1">
    <citation type="submission" date="2019-07" db="EMBL/GenBank/DDBJ databases">
        <title>Whole genome shotgun sequence of Empedobacter brevis NBRC 14943.</title>
        <authorList>
            <person name="Hosoyama A."/>
            <person name="Uohara A."/>
            <person name="Ohji S."/>
            <person name="Ichikawa N."/>
        </authorList>
    </citation>
    <scope>NUCLEOTIDE SEQUENCE [LARGE SCALE GENOMIC DNA]</scope>
    <source>
        <strain evidence="2 3">NBRC 14943</strain>
    </source>
</reference>
<feature type="domain" description="N-acetyltransferase" evidence="1">
    <location>
        <begin position="12"/>
        <end position="179"/>
    </location>
</feature>
<dbReference type="GO" id="GO:0016747">
    <property type="term" value="F:acyltransferase activity, transferring groups other than amino-acyl groups"/>
    <property type="evidence" value="ECO:0007669"/>
    <property type="project" value="InterPro"/>
</dbReference>
<name>A0A511NIQ6_9FLAO</name>
<evidence type="ECO:0000313" key="2">
    <source>
        <dbReference type="EMBL" id="GEM52567.1"/>
    </source>
</evidence>